<keyword evidence="1" id="KW-0472">Membrane</keyword>
<name>A0ABY5MYE6_9SPHN</name>
<reference evidence="3 4" key="1">
    <citation type="submission" date="2022-05" db="EMBL/GenBank/DDBJ databases">
        <title>S8-45 Sphingomonas ultraviolaceadurans.</title>
        <authorList>
            <person name="Liu Y."/>
        </authorList>
    </citation>
    <scope>NUCLEOTIDE SEQUENCE [LARGE SCALE GENOMIC DNA]</scope>
    <source>
        <strain evidence="3 4">S8-45</strain>
    </source>
</reference>
<dbReference type="EMBL" id="CP097253">
    <property type="protein sequence ID" value="UUR09157.1"/>
    <property type="molecule type" value="Genomic_DNA"/>
</dbReference>
<evidence type="ECO:0000256" key="1">
    <source>
        <dbReference type="SAM" id="Phobius"/>
    </source>
</evidence>
<keyword evidence="1" id="KW-1133">Transmembrane helix</keyword>
<evidence type="ECO:0000313" key="3">
    <source>
        <dbReference type="EMBL" id="UUR09157.1"/>
    </source>
</evidence>
<keyword evidence="1" id="KW-0812">Transmembrane</keyword>
<organism evidence="3 4">
    <name type="scientific">Sphingomonas glaciei</name>
    <dbReference type="NCBI Taxonomy" id="2938948"/>
    <lineage>
        <taxon>Bacteria</taxon>
        <taxon>Pseudomonadati</taxon>
        <taxon>Pseudomonadota</taxon>
        <taxon>Alphaproteobacteria</taxon>
        <taxon>Sphingomonadales</taxon>
        <taxon>Sphingomonadaceae</taxon>
        <taxon>Sphingomonas</taxon>
    </lineage>
</organism>
<sequence length="151" mass="16322">MMSIARTLLRDETGGAMVETALALPVLLTMIWGITQFGLAMHANNGIQNALGEGARFATLCVNPTLATGCRRPSNADIIARIKLRRFSSTYGTFDEPTVTPSPSTATIPYLDLQVIYRMPTNLIFVNGPVMVFTRTKRVYVTGAPMPAAAT</sequence>
<gene>
    <name evidence="3" type="ORF">M1K48_05955</name>
</gene>
<feature type="transmembrane region" description="Helical" evidence="1">
    <location>
        <begin position="21"/>
        <end position="41"/>
    </location>
</feature>
<dbReference type="RefSeq" id="WP_249504923.1">
    <property type="nucleotide sequence ID" value="NZ_CP097253.1"/>
</dbReference>
<evidence type="ECO:0000313" key="4">
    <source>
        <dbReference type="Proteomes" id="UP000831921"/>
    </source>
</evidence>
<dbReference type="Proteomes" id="UP000831921">
    <property type="component" value="Chromosome"/>
</dbReference>
<dbReference type="Pfam" id="PF07811">
    <property type="entry name" value="TadE"/>
    <property type="match status" value="1"/>
</dbReference>
<feature type="domain" description="TadE-like" evidence="2">
    <location>
        <begin position="14"/>
        <end position="56"/>
    </location>
</feature>
<keyword evidence="4" id="KW-1185">Reference proteome</keyword>
<accession>A0ABY5MYE6</accession>
<proteinExistence type="predicted"/>
<protein>
    <submittedName>
        <fullName evidence="3">Pilus assembly protein</fullName>
    </submittedName>
</protein>
<dbReference type="InterPro" id="IPR012495">
    <property type="entry name" value="TadE-like_dom"/>
</dbReference>
<evidence type="ECO:0000259" key="2">
    <source>
        <dbReference type="Pfam" id="PF07811"/>
    </source>
</evidence>